<proteinExistence type="predicted"/>
<gene>
    <name evidence="1" type="ORF">AWJ14_17645</name>
</gene>
<comment type="caution">
    <text evidence="1">The sequence shown here is derived from an EMBL/GenBank/DDBJ whole genome shotgun (WGS) entry which is preliminary data.</text>
</comment>
<dbReference type="AlphaFoldDB" id="A0A1C1YTN7"/>
<keyword evidence="2" id="KW-1185">Reference proteome</keyword>
<dbReference type="EMBL" id="LQZT01000034">
    <property type="protein sequence ID" value="OCW56747.1"/>
    <property type="molecule type" value="Genomic_DNA"/>
</dbReference>
<name>A0A1C1YTN7_9HYPH</name>
<dbReference type="RefSeq" id="WP_066181510.1">
    <property type="nucleotide sequence ID" value="NZ_LQZT01000034.1"/>
</dbReference>
<sequence length="121" mass="13205">MLASDRRRFGSARATLAFGLIVLSAAPALAISRIETTRTDCADIRATLMQEGAAVLRHTSKRGLPIYDRYVGSSLQCPGNSIGVWATVPARDTPTCRVIACDANASFDDFMRMRPMLRITE</sequence>
<evidence type="ECO:0000313" key="1">
    <source>
        <dbReference type="EMBL" id="OCW56747.1"/>
    </source>
</evidence>
<dbReference type="OrthoDB" id="7870801at2"/>
<accession>A0A1C1YTN7</accession>
<organism evidence="1 2">
    <name type="scientific">Hoeflea olei</name>
    <dbReference type="NCBI Taxonomy" id="1480615"/>
    <lineage>
        <taxon>Bacteria</taxon>
        <taxon>Pseudomonadati</taxon>
        <taxon>Pseudomonadota</taxon>
        <taxon>Alphaproteobacteria</taxon>
        <taxon>Hyphomicrobiales</taxon>
        <taxon>Rhizobiaceae</taxon>
        <taxon>Hoeflea</taxon>
    </lineage>
</organism>
<protein>
    <submittedName>
        <fullName evidence="1">Uncharacterized protein</fullName>
    </submittedName>
</protein>
<reference evidence="1 2" key="1">
    <citation type="submission" date="2015-12" db="EMBL/GenBank/DDBJ databases">
        <authorList>
            <person name="Shamseldin A."/>
            <person name="Moawad H."/>
            <person name="Abd El-Rahim W.M."/>
            <person name="Sadowsky M.J."/>
        </authorList>
    </citation>
    <scope>NUCLEOTIDE SEQUENCE [LARGE SCALE GENOMIC DNA]</scope>
    <source>
        <strain evidence="1 2">JC234</strain>
    </source>
</reference>
<evidence type="ECO:0000313" key="2">
    <source>
        <dbReference type="Proteomes" id="UP000094795"/>
    </source>
</evidence>
<dbReference type="Proteomes" id="UP000094795">
    <property type="component" value="Unassembled WGS sequence"/>
</dbReference>